<protein>
    <submittedName>
        <fullName evidence="1">Uncharacterized protein</fullName>
    </submittedName>
</protein>
<gene>
    <name evidence="1" type="ORF">Prudu_008333</name>
</gene>
<reference evidence="1" key="1">
    <citation type="journal article" date="2019" name="Science">
        <title>Mutation of a bHLH transcription factor allowed almond domestication.</title>
        <authorList>
            <person name="Sanchez-Perez R."/>
            <person name="Pavan S."/>
            <person name="Mazzeo R."/>
            <person name="Moldovan C."/>
            <person name="Aiese Cigliano R."/>
            <person name="Del Cueto J."/>
            <person name="Ricciardi F."/>
            <person name="Lotti C."/>
            <person name="Ricciardi L."/>
            <person name="Dicenta F."/>
            <person name="Lopez-Marques R.L."/>
            <person name="Lindberg Moller B."/>
        </authorList>
    </citation>
    <scope>NUCLEOTIDE SEQUENCE</scope>
</reference>
<proteinExistence type="predicted"/>
<evidence type="ECO:0000313" key="1">
    <source>
        <dbReference type="EMBL" id="BBG98834.1"/>
    </source>
</evidence>
<organism evidence="1">
    <name type="scientific">Prunus dulcis</name>
    <name type="common">Almond</name>
    <name type="synonym">Amygdalus dulcis</name>
    <dbReference type="NCBI Taxonomy" id="3755"/>
    <lineage>
        <taxon>Eukaryota</taxon>
        <taxon>Viridiplantae</taxon>
        <taxon>Streptophyta</taxon>
        <taxon>Embryophyta</taxon>
        <taxon>Tracheophyta</taxon>
        <taxon>Spermatophyta</taxon>
        <taxon>Magnoliopsida</taxon>
        <taxon>eudicotyledons</taxon>
        <taxon>Gunneridae</taxon>
        <taxon>Pentapetalae</taxon>
        <taxon>rosids</taxon>
        <taxon>fabids</taxon>
        <taxon>Rosales</taxon>
        <taxon>Rosaceae</taxon>
        <taxon>Amygdaloideae</taxon>
        <taxon>Amygdaleae</taxon>
        <taxon>Prunus</taxon>
    </lineage>
</organism>
<name>A0A4Y1R462_PRUDU</name>
<dbReference type="AlphaFoldDB" id="A0A4Y1R462"/>
<accession>A0A4Y1R462</accession>
<sequence>MNKYLLLISDHKPIQEVLFGNHNGTYRKFSLYDQALQQQNSNNRTPRLITWRTRKRPVPERPTELRNSSLGTTVFSALAESSFGRFLTSWEMWSSENPWFLRTLRTESGPSRLSNCTLLEAERASFGDNPREFIRNANGSMNHQHFYSLEAVIAIFDKN</sequence>
<dbReference type="EMBL" id="AP019299">
    <property type="protein sequence ID" value="BBG98834.1"/>
    <property type="molecule type" value="Genomic_DNA"/>
</dbReference>